<dbReference type="PROSITE" id="PS50977">
    <property type="entry name" value="HTH_TETR_2"/>
    <property type="match status" value="1"/>
</dbReference>
<dbReference type="EMBL" id="JBHSOD010000063">
    <property type="protein sequence ID" value="MFC5889750.1"/>
    <property type="molecule type" value="Genomic_DNA"/>
</dbReference>
<evidence type="ECO:0000256" key="3">
    <source>
        <dbReference type="SAM" id="MobiDB-lite"/>
    </source>
</evidence>
<evidence type="ECO:0000313" key="5">
    <source>
        <dbReference type="EMBL" id="MFC5889750.1"/>
    </source>
</evidence>
<comment type="caution">
    <text evidence="5">The sequence shown here is derived from an EMBL/GenBank/DDBJ whole genome shotgun (WGS) entry which is preliminary data.</text>
</comment>
<dbReference type="InterPro" id="IPR009057">
    <property type="entry name" value="Homeodomain-like_sf"/>
</dbReference>
<dbReference type="PRINTS" id="PR00455">
    <property type="entry name" value="HTHTETR"/>
</dbReference>
<organism evidence="5 6">
    <name type="scientific">Kitasatospora aburaviensis</name>
    <dbReference type="NCBI Taxonomy" id="67265"/>
    <lineage>
        <taxon>Bacteria</taxon>
        <taxon>Bacillati</taxon>
        <taxon>Actinomycetota</taxon>
        <taxon>Actinomycetes</taxon>
        <taxon>Kitasatosporales</taxon>
        <taxon>Streptomycetaceae</taxon>
        <taxon>Kitasatospora</taxon>
    </lineage>
</organism>
<dbReference type="InterPro" id="IPR001647">
    <property type="entry name" value="HTH_TetR"/>
</dbReference>
<keyword evidence="6" id="KW-1185">Reference proteome</keyword>
<proteinExistence type="predicted"/>
<dbReference type="Pfam" id="PF00440">
    <property type="entry name" value="TetR_N"/>
    <property type="match status" value="1"/>
</dbReference>
<feature type="region of interest" description="Disordered" evidence="3">
    <location>
        <begin position="1"/>
        <end position="47"/>
    </location>
</feature>
<evidence type="ECO:0000259" key="4">
    <source>
        <dbReference type="PROSITE" id="PS50977"/>
    </source>
</evidence>
<reference evidence="6" key="1">
    <citation type="journal article" date="2019" name="Int. J. Syst. Evol. Microbiol.">
        <title>The Global Catalogue of Microorganisms (GCM) 10K type strain sequencing project: providing services to taxonomists for standard genome sequencing and annotation.</title>
        <authorList>
            <consortium name="The Broad Institute Genomics Platform"/>
            <consortium name="The Broad Institute Genome Sequencing Center for Infectious Disease"/>
            <person name="Wu L."/>
            <person name="Ma J."/>
        </authorList>
    </citation>
    <scope>NUCLEOTIDE SEQUENCE [LARGE SCALE GENOMIC DNA]</scope>
    <source>
        <strain evidence="6">CGMCC 4.1469</strain>
    </source>
</reference>
<dbReference type="PANTHER" id="PTHR30055:SF226">
    <property type="entry name" value="HTH-TYPE TRANSCRIPTIONAL REGULATOR PKSA"/>
    <property type="match status" value="1"/>
</dbReference>
<evidence type="ECO:0000256" key="2">
    <source>
        <dbReference type="PROSITE-ProRule" id="PRU00335"/>
    </source>
</evidence>
<name>A0ABW1F7F2_9ACTN</name>
<protein>
    <submittedName>
        <fullName evidence="5">TetR/AcrR family transcriptional regulator</fullName>
    </submittedName>
</protein>
<dbReference type="Gene3D" id="1.10.357.10">
    <property type="entry name" value="Tetracycline Repressor, domain 2"/>
    <property type="match status" value="1"/>
</dbReference>
<keyword evidence="1 2" id="KW-0238">DNA-binding</keyword>
<dbReference type="RefSeq" id="WP_313766956.1">
    <property type="nucleotide sequence ID" value="NZ_BAAAVH010000104.1"/>
</dbReference>
<dbReference type="PANTHER" id="PTHR30055">
    <property type="entry name" value="HTH-TYPE TRANSCRIPTIONAL REGULATOR RUTR"/>
    <property type="match status" value="1"/>
</dbReference>
<accession>A0ABW1F7F2</accession>
<feature type="DNA-binding region" description="H-T-H motif" evidence="2">
    <location>
        <begin position="67"/>
        <end position="86"/>
    </location>
</feature>
<feature type="domain" description="HTH tetR-type" evidence="4">
    <location>
        <begin position="44"/>
        <end position="104"/>
    </location>
</feature>
<dbReference type="SUPFAM" id="SSF46689">
    <property type="entry name" value="Homeodomain-like"/>
    <property type="match status" value="1"/>
</dbReference>
<evidence type="ECO:0000256" key="1">
    <source>
        <dbReference type="ARBA" id="ARBA00023125"/>
    </source>
</evidence>
<sequence>MAQRAAQSGEAKSGRANTGRANTGEARSGEAPALRRPRPSAKGEQTRARLLAAARELLAGDGSTPFTTRNVAALGGVTHGMCHYHFANRTDLIVALVESIRPEWITPLEEAVAGPGTFAERAERVVGLLAEPEAGDLARVHAALHWFAAGDERVRECLEAEYRRWRECFVALFRVLADEHDGAFDPRPLGEAAAAGTDGLAAFQSLGAAVDPAPVMRALVFGLAAGAA</sequence>
<dbReference type="InterPro" id="IPR050109">
    <property type="entry name" value="HTH-type_TetR-like_transc_reg"/>
</dbReference>
<dbReference type="Proteomes" id="UP001596067">
    <property type="component" value="Unassembled WGS sequence"/>
</dbReference>
<gene>
    <name evidence="5" type="ORF">ACFP0N_32760</name>
</gene>
<evidence type="ECO:0000313" key="6">
    <source>
        <dbReference type="Proteomes" id="UP001596067"/>
    </source>
</evidence>